<protein>
    <submittedName>
        <fullName evidence="2">Uncharacterized protein</fullName>
    </submittedName>
</protein>
<gene>
    <name evidence="2" type="ORF">FHS13_004258</name>
</gene>
<dbReference type="RefSeq" id="WP_184293696.1">
    <property type="nucleotide sequence ID" value="NZ_JACHJO010000020.1"/>
</dbReference>
<evidence type="ECO:0000313" key="3">
    <source>
        <dbReference type="Proteomes" id="UP000536604"/>
    </source>
</evidence>
<comment type="caution">
    <text evidence="2">The sequence shown here is derived from an EMBL/GenBank/DDBJ whole genome shotgun (WGS) entry which is preliminary data.</text>
</comment>
<proteinExistence type="predicted"/>
<sequence length="148" mass="16218">MRNPIPAPRMPVDPGPAPVPLPWRRPLPGPVCPPVSPHPQGSPSAQPLPGCDHPSCRRRRAQRLPRLGGHRAEYAREHAHAAALQRQYPHLIVYYGEATQSFWAVTPTGLVEGRDVDALLLALWPHTESPTARSWTQPLTGPRVQAAA</sequence>
<accession>A0A841ITN2</accession>
<organism evidence="2 3">
    <name type="scientific">Nocardiopsis algeriensis</name>
    <dbReference type="NCBI Taxonomy" id="1478215"/>
    <lineage>
        <taxon>Bacteria</taxon>
        <taxon>Bacillati</taxon>
        <taxon>Actinomycetota</taxon>
        <taxon>Actinomycetes</taxon>
        <taxon>Streptosporangiales</taxon>
        <taxon>Nocardiopsidaceae</taxon>
        <taxon>Nocardiopsis</taxon>
    </lineage>
</organism>
<keyword evidence="3" id="KW-1185">Reference proteome</keyword>
<name>A0A841ITN2_9ACTN</name>
<evidence type="ECO:0000256" key="1">
    <source>
        <dbReference type="SAM" id="MobiDB-lite"/>
    </source>
</evidence>
<evidence type="ECO:0000313" key="2">
    <source>
        <dbReference type="EMBL" id="MBB6122269.1"/>
    </source>
</evidence>
<feature type="region of interest" description="Disordered" evidence="1">
    <location>
        <begin position="1"/>
        <end position="54"/>
    </location>
</feature>
<dbReference type="AlphaFoldDB" id="A0A841ITN2"/>
<reference evidence="2 3" key="1">
    <citation type="submission" date="2020-08" db="EMBL/GenBank/DDBJ databases">
        <title>Genomic Encyclopedia of Type Strains, Phase III (KMG-III): the genomes of soil and plant-associated and newly described type strains.</title>
        <authorList>
            <person name="Whitman W."/>
        </authorList>
    </citation>
    <scope>NUCLEOTIDE SEQUENCE [LARGE SCALE GENOMIC DNA]</scope>
    <source>
        <strain evidence="2 3">CECT 8712</strain>
    </source>
</reference>
<feature type="compositionally biased region" description="Pro residues" evidence="1">
    <location>
        <begin position="1"/>
        <end position="37"/>
    </location>
</feature>
<dbReference type="Proteomes" id="UP000536604">
    <property type="component" value="Unassembled WGS sequence"/>
</dbReference>
<dbReference type="EMBL" id="JACHJO010000020">
    <property type="protein sequence ID" value="MBB6122269.1"/>
    <property type="molecule type" value="Genomic_DNA"/>
</dbReference>